<name>A0A3A9HBD2_BACOV</name>
<sequence>MRSVKTINKIIVFILCTINIGCIKEKNLYDDELAEKEVISDPEFFYPFINEPIDHTAEITIQVKEGVQLPIQPTAVIPPLKYNKSWLFMLTQDDCKHAAFCYTWAAIHGKPLSKKSFYDLAHLQRNELPSDYYYLGKTLGSTDGAGNEVRFSFGTTLSPEESWMDKTTTINKKNYGFNGQKGLVWGNVKEMLNFGVGIAFHDVMATDVYDPEDILSHYKIAQDIILNRLKGRGCKMLAEPNGNKTYVEAADKYPIIRTLTAQAGAKKLLPFKVKGDLEKVLIERVFYEPPSGSGLTTMDVIKPVILEELRYDKKERTAISIGVHSTDTGWIDLFEWLNDTYGKDGDDSMWFTSQEEYYEYNYYQVHGTTEVNYEDEQTIKLTVHLPGQEYFYHPSVTVNLSGVKKEDIKHISSNDEVTGLSYANYENGIMLNIDCRKYLAEHAENFVKRYEANPTNASAKADANYFVNMLKDSDKKTELKKRAE</sequence>
<dbReference type="RefSeq" id="WP_117610674.1">
    <property type="nucleotide sequence ID" value="NZ_BAABYV010000001.1"/>
</dbReference>
<proteinExistence type="predicted"/>
<dbReference type="InterPro" id="IPR032762">
    <property type="entry name" value="Polysacc_deac_3"/>
</dbReference>
<dbReference type="CDD" id="cd10585">
    <property type="entry name" value="CE4_SF"/>
    <property type="match status" value="1"/>
</dbReference>
<evidence type="ECO:0000313" key="2">
    <source>
        <dbReference type="Proteomes" id="UP000283329"/>
    </source>
</evidence>
<dbReference type="AlphaFoldDB" id="A0A3A9HBD2"/>
<evidence type="ECO:0008006" key="3">
    <source>
        <dbReference type="Google" id="ProtNLM"/>
    </source>
</evidence>
<comment type="caution">
    <text evidence="1">The sequence shown here is derived from an EMBL/GenBank/DDBJ whole genome shotgun (WGS) entry which is preliminary data.</text>
</comment>
<dbReference type="Proteomes" id="UP000283329">
    <property type="component" value="Unassembled WGS sequence"/>
</dbReference>
<accession>A0A3A9HBD2</accession>
<organism evidence="1 2">
    <name type="scientific">Bacteroides ovatus</name>
    <dbReference type="NCBI Taxonomy" id="28116"/>
    <lineage>
        <taxon>Bacteria</taxon>
        <taxon>Pseudomonadati</taxon>
        <taxon>Bacteroidota</taxon>
        <taxon>Bacteroidia</taxon>
        <taxon>Bacteroidales</taxon>
        <taxon>Bacteroidaceae</taxon>
        <taxon>Bacteroides</taxon>
    </lineage>
</organism>
<gene>
    <name evidence="1" type="ORF">DW206_10460</name>
</gene>
<evidence type="ECO:0000313" key="1">
    <source>
        <dbReference type="EMBL" id="RHH47364.1"/>
    </source>
</evidence>
<protein>
    <recommendedName>
        <fullName evidence="3">Polysaccharide deacetylase</fullName>
    </recommendedName>
</protein>
<reference evidence="1 2" key="1">
    <citation type="submission" date="2018-08" db="EMBL/GenBank/DDBJ databases">
        <title>A genome reference for cultivated species of the human gut microbiota.</title>
        <authorList>
            <person name="Zou Y."/>
            <person name="Xue W."/>
            <person name="Luo G."/>
        </authorList>
    </citation>
    <scope>NUCLEOTIDE SEQUENCE [LARGE SCALE GENOMIC DNA]</scope>
    <source>
        <strain evidence="1 2">AM17-48</strain>
    </source>
</reference>
<dbReference type="Pfam" id="PF15421">
    <property type="entry name" value="Polysacc_deac_3"/>
    <property type="match status" value="1"/>
</dbReference>
<dbReference type="EMBL" id="QRJR01000007">
    <property type="protein sequence ID" value="RHH47364.1"/>
    <property type="molecule type" value="Genomic_DNA"/>
</dbReference>